<keyword evidence="2" id="KW-1185">Reference proteome</keyword>
<evidence type="ECO:0000313" key="1">
    <source>
        <dbReference type="EMBL" id="MDB1124258.1"/>
    </source>
</evidence>
<proteinExistence type="predicted"/>
<gene>
    <name evidence="1" type="ORF">PGX00_11575</name>
</gene>
<organism evidence="1 2">
    <name type="scientific">Vibrio algarum</name>
    <dbReference type="NCBI Taxonomy" id="3020714"/>
    <lineage>
        <taxon>Bacteria</taxon>
        <taxon>Pseudomonadati</taxon>
        <taxon>Pseudomonadota</taxon>
        <taxon>Gammaproteobacteria</taxon>
        <taxon>Vibrionales</taxon>
        <taxon>Vibrionaceae</taxon>
        <taxon>Vibrio</taxon>
    </lineage>
</organism>
<dbReference type="Proteomes" id="UP001210678">
    <property type="component" value="Unassembled WGS sequence"/>
</dbReference>
<comment type="caution">
    <text evidence="1">The sequence shown here is derived from an EMBL/GenBank/DDBJ whole genome shotgun (WGS) entry which is preliminary data.</text>
</comment>
<accession>A0ABT4YT75</accession>
<name>A0ABT4YT75_9VIBR</name>
<sequence length="151" mass="17638">MEKLVSLHKHWINTDAVKQVVTVKIVEDSKLPNEIRQLAEMHSSFARLSVLYGLTYVVIEGYKELNFTNQKVDSLLAKEDFVDALRLFRNATFHYQKQAIPEKAMKFLELKESESWIRELHLAFKLFFEKALPIKELMDQLNAQQVAQTDV</sequence>
<dbReference type="RefSeq" id="WP_272136401.1">
    <property type="nucleotide sequence ID" value="NZ_JAQLOI010000001.1"/>
</dbReference>
<protein>
    <submittedName>
        <fullName evidence="1">Uncharacterized protein</fullName>
    </submittedName>
</protein>
<evidence type="ECO:0000313" key="2">
    <source>
        <dbReference type="Proteomes" id="UP001210678"/>
    </source>
</evidence>
<reference evidence="1 2" key="1">
    <citation type="submission" date="2023-01" db="EMBL/GenBank/DDBJ databases">
        <title>Vibrio sp. KJ40-1 sp.nov, isolated from marine algae.</title>
        <authorList>
            <person name="Butt M."/>
            <person name="Kim J.M.J."/>
            <person name="Jeon C.O.C."/>
        </authorList>
    </citation>
    <scope>NUCLEOTIDE SEQUENCE [LARGE SCALE GENOMIC DNA]</scope>
    <source>
        <strain evidence="1 2">KJ40-1</strain>
    </source>
</reference>
<dbReference type="EMBL" id="JAQLOI010000001">
    <property type="protein sequence ID" value="MDB1124258.1"/>
    <property type="molecule type" value="Genomic_DNA"/>
</dbReference>